<gene>
    <name evidence="1" type="ORF">A3D26_01215</name>
</gene>
<dbReference type="Proteomes" id="UP000178319">
    <property type="component" value="Unassembled WGS sequence"/>
</dbReference>
<evidence type="ECO:0000313" key="1">
    <source>
        <dbReference type="EMBL" id="OGY12186.1"/>
    </source>
</evidence>
<name>A0A1G1V9X0_9BACT</name>
<proteinExistence type="predicted"/>
<comment type="caution">
    <text evidence="1">The sequence shown here is derived from an EMBL/GenBank/DDBJ whole genome shotgun (WGS) entry which is preliminary data.</text>
</comment>
<protein>
    <submittedName>
        <fullName evidence="1">Uncharacterized protein</fullName>
    </submittedName>
</protein>
<dbReference type="EMBL" id="MHBZ01000005">
    <property type="protein sequence ID" value="OGY12186.1"/>
    <property type="molecule type" value="Genomic_DNA"/>
</dbReference>
<reference evidence="1 2" key="1">
    <citation type="journal article" date="2016" name="Nat. Commun.">
        <title>Thousands of microbial genomes shed light on interconnected biogeochemical processes in an aquifer system.</title>
        <authorList>
            <person name="Anantharaman K."/>
            <person name="Brown C.T."/>
            <person name="Hug L.A."/>
            <person name="Sharon I."/>
            <person name="Castelle C.J."/>
            <person name="Probst A.J."/>
            <person name="Thomas B.C."/>
            <person name="Singh A."/>
            <person name="Wilkins M.J."/>
            <person name="Karaoz U."/>
            <person name="Brodie E.L."/>
            <person name="Williams K.H."/>
            <person name="Hubbard S.S."/>
            <person name="Banfield J.F."/>
        </authorList>
    </citation>
    <scope>NUCLEOTIDE SEQUENCE [LARGE SCALE GENOMIC DNA]</scope>
</reference>
<organism evidence="1 2">
    <name type="scientific">Candidatus Blackburnbacteria bacterium RIFCSPHIGHO2_02_FULL_44_20</name>
    <dbReference type="NCBI Taxonomy" id="1797516"/>
    <lineage>
        <taxon>Bacteria</taxon>
        <taxon>Candidatus Blackburniibacteriota</taxon>
    </lineage>
</organism>
<evidence type="ECO:0000313" key="2">
    <source>
        <dbReference type="Proteomes" id="UP000178319"/>
    </source>
</evidence>
<accession>A0A1G1V9X0</accession>
<dbReference type="AlphaFoldDB" id="A0A1G1V9X0"/>
<sequence length="244" mass="27940">MQQERPLTPKSPQEASRYSSLESELVQTAEWILQWHEEVREQHGLTARKLAEARGLLTLTEDEEETCFGWTVALNQHSVYGNAHVIQITRFTENPSHPLIARLIYTDPLMNTLRAVSFGWRREQSQVVYELATLRNEKIEKIGRIARAGTFFKVPTHYLVSQLTQMTELDFSWAGRNIAHWEGKLGFEYNPLGKASFRNGVLTSINGTLTNTANGSQVIPNQLDPNGHIQQFARHKPREPFLPY</sequence>